<organism evidence="2 6">
    <name type="scientific">Didymodactylos carnosus</name>
    <dbReference type="NCBI Taxonomy" id="1234261"/>
    <lineage>
        <taxon>Eukaryota</taxon>
        <taxon>Metazoa</taxon>
        <taxon>Spiralia</taxon>
        <taxon>Gnathifera</taxon>
        <taxon>Rotifera</taxon>
        <taxon>Eurotatoria</taxon>
        <taxon>Bdelloidea</taxon>
        <taxon>Philodinida</taxon>
        <taxon>Philodinidae</taxon>
        <taxon>Didymodactylos</taxon>
    </lineage>
</organism>
<sequence length="264" mass="30537">MGNSIGIHGQEYTAVLPERLSDERLMKLEAKTRCSKDKIEQYYQDFRLNHPTGYITKKEFLHAYKLLFPHSKHAMRAFRKADLKHSGKINFFEYVIAMEQNSQREKLTVPGCSLGQVTHLIKEGSLDYMLNDADEITFLLETNNMSFVSAMSTVVLNKLKLLIQIVKRLYPNVTINVFTILLRRDSECIVLSIAKYNYIMRKAFEPDRKTSSKMKEISLPTTNITLIWNDKNIDGKEDTKETSKMLSDINNYAVFSTGWDKCVK</sequence>
<dbReference type="InterPro" id="IPR002048">
    <property type="entry name" value="EF_hand_dom"/>
</dbReference>
<dbReference type="Proteomes" id="UP000682733">
    <property type="component" value="Unassembled WGS sequence"/>
</dbReference>
<evidence type="ECO:0000313" key="5">
    <source>
        <dbReference type="EMBL" id="CAF3806589.1"/>
    </source>
</evidence>
<gene>
    <name evidence="2" type="ORF">GPM918_LOCUS12223</name>
    <name evidence="3" type="ORF">OVA965_LOCUS16356</name>
    <name evidence="4" type="ORF">SRO942_LOCUS12224</name>
    <name evidence="5" type="ORF">TMI583_LOCUS16363</name>
</gene>
<evidence type="ECO:0000313" key="4">
    <source>
        <dbReference type="EMBL" id="CAF3743844.1"/>
    </source>
</evidence>
<keyword evidence="6" id="KW-1185">Reference proteome</keyword>
<name>A0A814EKQ4_9BILA</name>
<dbReference type="Proteomes" id="UP000677228">
    <property type="component" value="Unassembled WGS sequence"/>
</dbReference>
<dbReference type="InterPro" id="IPR011992">
    <property type="entry name" value="EF-hand-dom_pair"/>
</dbReference>
<evidence type="ECO:0000313" key="6">
    <source>
        <dbReference type="Proteomes" id="UP000663829"/>
    </source>
</evidence>
<evidence type="ECO:0000259" key="1">
    <source>
        <dbReference type="PROSITE" id="PS50222"/>
    </source>
</evidence>
<proteinExistence type="predicted"/>
<dbReference type="Proteomes" id="UP000681722">
    <property type="component" value="Unassembled WGS sequence"/>
</dbReference>
<dbReference type="Gene3D" id="1.10.238.10">
    <property type="entry name" value="EF-hand"/>
    <property type="match status" value="1"/>
</dbReference>
<dbReference type="SUPFAM" id="SSF47473">
    <property type="entry name" value="EF-hand"/>
    <property type="match status" value="1"/>
</dbReference>
<dbReference type="EMBL" id="CAJNOQ010002648">
    <property type="protein sequence ID" value="CAF0970768.1"/>
    <property type="molecule type" value="Genomic_DNA"/>
</dbReference>
<dbReference type="Proteomes" id="UP000663829">
    <property type="component" value="Unassembled WGS sequence"/>
</dbReference>
<feature type="domain" description="EF-hand" evidence="1">
    <location>
        <begin position="69"/>
        <end position="104"/>
    </location>
</feature>
<dbReference type="GO" id="GO:0005509">
    <property type="term" value="F:calcium ion binding"/>
    <property type="evidence" value="ECO:0007669"/>
    <property type="project" value="InterPro"/>
</dbReference>
<reference evidence="2" key="1">
    <citation type="submission" date="2021-02" db="EMBL/GenBank/DDBJ databases">
        <authorList>
            <person name="Nowell W R."/>
        </authorList>
    </citation>
    <scope>NUCLEOTIDE SEQUENCE</scope>
</reference>
<evidence type="ECO:0000313" key="3">
    <source>
        <dbReference type="EMBL" id="CAF1038449.1"/>
    </source>
</evidence>
<comment type="caution">
    <text evidence="2">The sequence shown here is derived from an EMBL/GenBank/DDBJ whole genome shotgun (WGS) entry which is preliminary data.</text>
</comment>
<dbReference type="EMBL" id="CAJNOK010007583">
    <property type="protein sequence ID" value="CAF1038449.1"/>
    <property type="molecule type" value="Genomic_DNA"/>
</dbReference>
<dbReference type="EMBL" id="CAJOBA010007593">
    <property type="protein sequence ID" value="CAF3806589.1"/>
    <property type="molecule type" value="Genomic_DNA"/>
</dbReference>
<dbReference type="EMBL" id="CAJOBC010002648">
    <property type="protein sequence ID" value="CAF3743844.1"/>
    <property type="molecule type" value="Genomic_DNA"/>
</dbReference>
<dbReference type="OrthoDB" id="191686at2759"/>
<dbReference type="PROSITE" id="PS50222">
    <property type="entry name" value="EF_HAND_2"/>
    <property type="match status" value="1"/>
</dbReference>
<dbReference type="AlphaFoldDB" id="A0A814EKQ4"/>
<protein>
    <recommendedName>
        <fullName evidence="1">EF-hand domain-containing protein</fullName>
    </recommendedName>
</protein>
<evidence type="ECO:0000313" key="2">
    <source>
        <dbReference type="EMBL" id="CAF0970768.1"/>
    </source>
</evidence>
<accession>A0A814EKQ4</accession>